<name>G0NHR9_CAEBE</name>
<dbReference type="OMA" id="WELKRIN"/>
<dbReference type="FunCoup" id="G0NHR9">
    <property type="interactions" value="1049"/>
</dbReference>
<evidence type="ECO:0008006" key="4">
    <source>
        <dbReference type="Google" id="ProtNLM"/>
    </source>
</evidence>
<gene>
    <name evidence="2" type="ORF">CAEBREN_00539</name>
</gene>
<sequence length="302" mass="34962">MMPPMFLSGKIIVILTSLFCCTSIYIYSAILLAIFWFKTIKRSPELSLFYWHFVFDIFCSFSSKQVLLLNMIIMFLSTTEFVQFFVDNRNFAFFIVWPVYLIGSMRALLVLAIEMDRTFATYFPITFYNHRKLMPTSLIVILVLSHGFIDASVIFHFCGVGINVPPGCISVMCAFGTCYVNYWLMFEKVVYIVIIVFSSLLSIKLLFWNTLKRQNTSGDLKRANRLALIDTFIIIVFDLVPPMIVTYIPNFYSTLGPVNAFFKTMGFVVEGYLVVQNLKRRFIDQKSTRRVMFSEKVQSSSL</sequence>
<dbReference type="Pfam" id="PF10316">
    <property type="entry name" value="7TM_GPCR_Srbc"/>
    <property type="match status" value="1"/>
</dbReference>
<feature type="transmembrane region" description="Helical" evidence="1">
    <location>
        <begin position="133"/>
        <end position="157"/>
    </location>
</feature>
<dbReference type="OrthoDB" id="5859060at2759"/>
<dbReference type="InterPro" id="IPR019420">
    <property type="entry name" value="7TM_GPCR_serpentine_rcpt_Srbc"/>
</dbReference>
<proteinExistence type="predicted"/>
<reference evidence="3" key="1">
    <citation type="submission" date="2011-07" db="EMBL/GenBank/DDBJ databases">
        <authorList>
            <consortium name="Caenorhabditis brenneri Sequencing and Analysis Consortium"/>
            <person name="Wilson R.K."/>
        </authorList>
    </citation>
    <scope>NUCLEOTIDE SEQUENCE [LARGE SCALE GENOMIC DNA]</scope>
    <source>
        <strain evidence="3">PB2801</strain>
    </source>
</reference>
<evidence type="ECO:0000313" key="2">
    <source>
        <dbReference type="EMBL" id="EGT31531.1"/>
    </source>
</evidence>
<feature type="transmembrane region" description="Helical" evidence="1">
    <location>
        <begin position="189"/>
        <end position="207"/>
    </location>
</feature>
<evidence type="ECO:0000313" key="3">
    <source>
        <dbReference type="Proteomes" id="UP000008068"/>
    </source>
</evidence>
<accession>G0NHR9</accession>
<evidence type="ECO:0000256" key="1">
    <source>
        <dbReference type="SAM" id="Phobius"/>
    </source>
</evidence>
<protein>
    <recommendedName>
        <fullName evidence="4">Serpentine Receptor, class BC (Class B-like)</fullName>
    </recommendedName>
</protein>
<organism evidence="3">
    <name type="scientific">Caenorhabditis brenneri</name>
    <name type="common">Nematode worm</name>
    <dbReference type="NCBI Taxonomy" id="135651"/>
    <lineage>
        <taxon>Eukaryota</taxon>
        <taxon>Metazoa</taxon>
        <taxon>Ecdysozoa</taxon>
        <taxon>Nematoda</taxon>
        <taxon>Chromadorea</taxon>
        <taxon>Rhabditida</taxon>
        <taxon>Rhabditina</taxon>
        <taxon>Rhabditomorpha</taxon>
        <taxon>Rhabditoidea</taxon>
        <taxon>Rhabditidae</taxon>
        <taxon>Peloderinae</taxon>
        <taxon>Caenorhabditis</taxon>
    </lineage>
</organism>
<feature type="transmembrane region" description="Helical" evidence="1">
    <location>
        <begin position="164"/>
        <end position="183"/>
    </location>
</feature>
<dbReference type="eggNOG" id="ENOG502THXN">
    <property type="taxonomic scope" value="Eukaryota"/>
</dbReference>
<feature type="transmembrane region" description="Helical" evidence="1">
    <location>
        <begin position="12"/>
        <end position="37"/>
    </location>
</feature>
<dbReference type="HOGENOM" id="CLU_059075_1_0_1"/>
<dbReference type="AlphaFoldDB" id="G0NHR9"/>
<feature type="transmembrane region" description="Helical" evidence="1">
    <location>
        <begin position="91"/>
        <end position="113"/>
    </location>
</feature>
<dbReference type="PANTHER" id="PTHR10664">
    <property type="entry name" value="SERPENTINE RECEPTOR-C.ELEGANS"/>
    <property type="match status" value="1"/>
</dbReference>
<dbReference type="PANTHER" id="PTHR10664:SF20">
    <property type="entry name" value="SERPENTINE RECEPTOR, CLASS BC (CLASS B-LIKE)"/>
    <property type="match status" value="1"/>
</dbReference>
<dbReference type="InParanoid" id="G0NHR9"/>
<feature type="transmembrane region" description="Helical" evidence="1">
    <location>
        <begin position="49"/>
        <end position="79"/>
    </location>
</feature>
<keyword evidence="1" id="KW-1133">Transmembrane helix</keyword>
<keyword evidence="1" id="KW-0812">Transmembrane</keyword>
<dbReference type="Proteomes" id="UP000008068">
    <property type="component" value="Unassembled WGS sequence"/>
</dbReference>
<feature type="transmembrane region" description="Helical" evidence="1">
    <location>
        <begin position="260"/>
        <end position="278"/>
    </location>
</feature>
<dbReference type="EMBL" id="GL379886">
    <property type="protein sequence ID" value="EGT31531.1"/>
    <property type="molecule type" value="Genomic_DNA"/>
</dbReference>
<keyword evidence="1" id="KW-0472">Membrane</keyword>
<keyword evidence="3" id="KW-1185">Reference proteome</keyword>
<feature type="transmembrane region" description="Helical" evidence="1">
    <location>
        <begin position="227"/>
        <end position="248"/>
    </location>
</feature>